<sequence length="58" mass="6399">MLFQETGGRKELNGKKDHFVGKNAMVAVVLMGFLAGWPSKNGLRHQKFKNTSLPTGKP</sequence>
<evidence type="ECO:0000313" key="2">
    <source>
        <dbReference type="EMBL" id="MFM4891488.1"/>
    </source>
</evidence>
<keyword evidence="1" id="KW-0812">Transmembrane</keyword>
<keyword evidence="1" id="KW-1133">Transmembrane helix</keyword>
<evidence type="ECO:0000313" key="3">
    <source>
        <dbReference type="Proteomes" id="UP001630969"/>
    </source>
</evidence>
<proteinExistence type="predicted"/>
<evidence type="ECO:0000256" key="1">
    <source>
        <dbReference type="SAM" id="Phobius"/>
    </source>
</evidence>
<protein>
    <submittedName>
        <fullName evidence="2">Uncharacterized protein</fullName>
    </submittedName>
</protein>
<keyword evidence="1" id="KW-0472">Membrane</keyword>
<dbReference type="RefSeq" id="WP_408787578.1">
    <property type="nucleotide sequence ID" value="NZ_JBGXBU010000001.1"/>
</dbReference>
<reference evidence="2 3" key="1">
    <citation type="submission" date="2024-09" db="EMBL/GenBank/DDBJ databases">
        <title>Aeromonas strains Genome sequencing and assembly.</title>
        <authorList>
            <person name="Hu X."/>
            <person name="Tang B."/>
        </authorList>
    </citation>
    <scope>NUCLEOTIDE SEQUENCE [LARGE SCALE GENOMIC DNA]</scope>
    <source>
        <strain evidence="2 3">NB23SCDHY001</strain>
    </source>
</reference>
<comment type="caution">
    <text evidence="2">The sequence shown here is derived from an EMBL/GenBank/DDBJ whole genome shotgun (WGS) entry which is preliminary data.</text>
</comment>
<gene>
    <name evidence="2" type="ORF">ACEUDJ_01110</name>
</gene>
<accession>A0ABW9GMP7</accession>
<dbReference type="Proteomes" id="UP001630969">
    <property type="component" value="Unassembled WGS sequence"/>
</dbReference>
<feature type="transmembrane region" description="Helical" evidence="1">
    <location>
        <begin position="20"/>
        <end position="37"/>
    </location>
</feature>
<organism evidence="2 3">
    <name type="scientific">Aeromonas bivalvium</name>
    <dbReference type="NCBI Taxonomy" id="440079"/>
    <lineage>
        <taxon>Bacteria</taxon>
        <taxon>Pseudomonadati</taxon>
        <taxon>Pseudomonadota</taxon>
        <taxon>Gammaproteobacteria</taxon>
        <taxon>Aeromonadales</taxon>
        <taxon>Aeromonadaceae</taxon>
        <taxon>Aeromonas</taxon>
    </lineage>
</organism>
<keyword evidence="3" id="KW-1185">Reference proteome</keyword>
<dbReference type="GeneID" id="97218655"/>
<dbReference type="EMBL" id="JBGXBU010000001">
    <property type="protein sequence ID" value="MFM4891488.1"/>
    <property type="molecule type" value="Genomic_DNA"/>
</dbReference>
<name>A0ABW9GMP7_9GAMM</name>